<dbReference type="InterPro" id="IPR000835">
    <property type="entry name" value="HTH_MarR-typ"/>
</dbReference>
<organism evidence="2 3">
    <name type="scientific">Roseibium litorale</name>
    <dbReference type="NCBI Taxonomy" id="2803841"/>
    <lineage>
        <taxon>Bacteria</taxon>
        <taxon>Pseudomonadati</taxon>
        <taxon>Pseudomonadota</taxon>
        <taxon>Alphaproteobacteria</taxon>
        <taxon>Hyphomicrobiales</taxon>
        <taxon>Stappiaceae</taxon>
        <taxon>Roseibium</taxon>
    </lineage>
</organism>
<evidence type="ECO:0000313" key="3">
    <source>
        <dbReference type="Proteomes" id="UP000632063"/>
    </source>
</evidence>
<proteinExistence type="predicted"/>
<gene>
    <name evidence="2" type="ORF">IG616_19005</name>
</gene>
<dbReference type="InterPro" id="IPR036390">
    <property type="entry name" value="WH_DNA-bd_sf"/>
</dbReference>
<dbReference type="PANTHER" id="PTHR33164">
    <property type="entry name" value="TRANSCRIPTIONAL REGULATOR, MARR FAMILY"/>
    <property type="match status" value="1"/>
</dbReference>
<accession>A0ABR9CRY4</accession>
<evidence type="ECO:0000313" key="2">
    <source>
        <dbReference type="EMBL" id="MBD8893641.1"/>
    </source>
</evidence>
<dbReference type="InterPro" id="IPR036388">
    <property type="entry name" value="WH-like_DNA-bd_sf"/>
</dbReference>
<dbReference type="PANTHER" id="PTHR33164:SF43">
    <property type="entry name" value="HTH-TYPE TRANSCRIPTIONAL REPRESSOR YETL"/>
    <property type="match status" value="1"/>
</dbReference>
<dbReference type="Pfam" id="PF12802">
    <property type="entry name" value="MarR_2"/>
    <property type="match status" value="1"/>
</dbReference>
<sequence length="154" mass="17064">MTMREEENDGGPGETRHAALSLERLAVQLLQYRPREARTNDLSTQQIIIMAAIADRPGCGVNALSAQTGMFQSTISRSLSGLLKKGLVRREKSPKDTRAVELFLSDEGQRIISSTRQEWRDRVSAMLAEMVPSDRASLLTGLDLLVRAIPRLSD</sequence>
<keyword evidence="3" id="KW-1185">Reference proteome</keyword>
<evidence type="ECO:0000259" key="1">
    <source>
        <dbReference type="PROSITE" id="PS50995"/>
    </source>
</evidence>
<reference evidence="3" key="1">
    <citation type="submission" date="2020-09" db="EMBL/GenBank/DDBJ databases">
        <title>The genome sequence of strain Labrenzia suaedae 4C16A.</title>
        <authorList>
            <person name="Liu Y."/>
        </authorList>
    </citation>
    <scope>NUCLEOTIDE SEQUENCE [LARGE SCALE GENOMIC DNA]</scope>
    <source>
        <strain evidence="3">4C16A</strain>
    </source>
</reference>
<name>A0ABR9CRY4_9HYPH</name>
<dbReference type="SMART" id="SM00347">
    <property type="entry name" value="HTH_MARR"/>
    <property type="match status" value="1"/>
</dbReference>
<comment type="caution">
    <text evidence="2">The sequence shown here is derived from an EMBL/GenBank/DDBJ whole genome shotgun (WGS) entry which is preliminary data.</text>
</comment>
<protein>
    <submittedName>
        <fullName evidence="2">Winged helix-turn-helix transcriptional regulator</fullName>
    </submittedName>
</protein>
<dbReference type="Gene3D" id="1.10.10.10">
    <property type="entry name" value="Winged helix-like DNA-binding domain superfamily/Winged helix DNA-binding domain"/>
    <property type="match status" value="1"/>
</dbReference>
<feature type="domain" description="HTH marR-type" evidence="1">
    <location>
        <begin position="15"/>
        <end position="147"/>
    </location>
</feature>
<dbReference type="SUPFAM" id="SSF46785">
    <property type="entry name" value="Winged helix' DNA-binding domain"/>
    <property type="match status" value="1"/>
</dbReference>
<reference evidence="2 3" key="2">
    <citation type="journal article" date="2021" name="Int. J. Syst. Evol. Microbiol.">
        <title>Roseibium litorale sp. nov., isolated from a tidal flat sediment and proposal for the reclassification of Labrenzia polysiphoniae as Roseibium polysiphoniae comb. nov.</title>
        <authorList>
            <person name="Liu Y."/>
            <person name="Pei T."/>
            <person name="Du J."/>
            <person name="Chao M."/>
            <person name="Deng M.R."/>
            <person name="Zhu H."/>
        </authorList>
    </citation>
    <scope>NUCLEOTIDE SEQUENCE [LARGE SCALE GENOMIC DNA]</scope>
    <source>
        <strain evidence="2 3">4C16A</strain>
    </source>
</reference>
<dbReference type="PROSITE" id="PS50995">
    <property type="entry name" value="HTH_MARR_2"/>
    <property type="match status" value="1"/>
</dbReference>
<dbReference type="InterPro" id="IPR039422">
    <property type="entry name" value="MarR/SlyA-like"/>
</dbReference>
<dbReference type="EMBL" id="JACYXI010000014">
    <property type="protein sequence ID" value="MBD8893641.1"/>
    <property type="molecule type" value="Genomic_DNA"/>
</dbReference>
<dbReference type="Proteomes" id="UP000632063">
    <property type="component" value="Unassembled WGS sequence"/>
</dbReference>